<dbReference type="Pfam" id="PF07791">
    <property type="entry name" value="Imm11"/>
    <property type="match status" value="1"/>
</dbReference>
<organism evidence="2 3">
    <name type="scientific">Maritalea myrionectae</name>
    <dbReference type="NCBI Taxonomy" id="454601"/>
    <lineage>
        <taxon>Bacteria</taxon>
        <taxon>Pseudomonadati</taxon>
        <taxon>Pseudomonadota</taxon>
        <taxon>Alphaproteobacteria</taxon>
        <taxon>Hyphomicrobiales</taxon>
        <taxon>Devosiaceae</taxon>
        <taxon>Maritalea</taxon>
    </lineage>
</organism>
<sequence length="216" mass="24504">MPVYTITDDPYYDEAAGGNDEVNEILDGDFKEAFPIGIDFDPGVRAAFYDDGMIIHQDARYQGLPVDMSGVPKKIRWGGRKRALGDLQMTASHFLVSLKLRDVIERLEPGVHQFQSTEIIWKKDNSHVADFFWFNPCNRIDAIDKDHSTHPFKEKAGKWDFVDGGKYVVSLAKIAGKHIWVDSRTYSRGVWVSEGFYKAAEEAGIKGIKFSRQKVI</sequence>
<name>A0A2R4MG39_9HYPH</name>
<keyword evidence="3" id="KW-1185">Reference proteome</keyword>
<dbReference type="Proteomes" id="UP000258927">
    <property type="component" value="Chromosome"/>
</dbReference>
<protein>
    <recommendedName>
        <fullName evidence="1">Immunity MXAN-0049 protein domain-containing protein</fullName>
    </recommendedName>
</protein>
<evidence type="ECO:0000313" key="3">
    <source>
        <dbReference type="Proteomes" id="UP000258927"/>
    </source>
</evidence>
<dbReference type="KEGG" id="mmyr:MXMO3_02499"/>
<accession>A0A2R4MG39</accession>
<dbReference type="InterPro" id="IPR012433">
    <property type="entry name" value="Imm11"/>
</dbReference>
<evidence type="ECO:0000259" key="1">
    <source>
        <dbReference type="Pfam" id="PF07791"/>
    </source>
</evidence>
<reference evidence="2 3" key="1">
    <citation type="submission" date="2017-05" db="EMBL/GenBank/DDBJ databases">
        <title>Genome Analysis of Maritalea myrionectae HL2708#5.</title>
        <authorList>
            <consortium name="Cotde Inc.-PKNU"/>
            <person name="Jang D."/>
            <person name="Oh H.-M."/>
        </authorList>
    </citation>
    <scope>NUCLEOTIDE SEQUENCE [LARGE SCALE GENOMIC DNA]</scope>
    <source>
        <strain evidence="2 3">HL2708#5</strain>
    </source>
</reference>
<proteinExistence type="predicted"/>
<evidence type="ECO:0000313" key="2">
    <source>
        <dbReference type="EMBL" id="AVX05011.1"/>
    </source>
</evidence>
<dbReference type="EMBL" id="CP021330">
    <property type="protein sequence ID" value="AVX05011.1"/>
    <property type="molecule type" value="Genomic_DNA"/>
</dbReference>
<feature type="domain" description="Immunity MXAN-0049 protein" evidence="1">
    <location>
        <begin position="54"/>
        <end position="213"/>
    </location>
</feature>
<dbReference type="AlphaFoldDB" id="A0A2R4MG39"/>
<gene>
    <name evidence="2" type="ORF">MXMO3_02499</name>
</gene>